<feature type="domain" description="TssC1 N-terminal" evidence="2">
    <location>
        <begin position="214"/>
        <end position="509"/>
    </location>
</feature>
<evidence type="ECO:0000313" key="3">
    <source>
        <dbReference type="EMBL" id="SPD72774.1"/>
    </source>
</evidence>
<dbReference type="PANTHER" id="PTHR35565:SF1">
    <property type="entry name" value="TYPE VI SECRETION SYSTEM CONTRACTILE SHEATH LARGE SUBUNIT"/>
    <property type="match status" value="1"/>
</dbReference>
<name>A0A445MTB9_9BACT</name>
<sequence length="522" mass="58082">MSKPISFGIFDFKIVASMDDTRTKPETETPFRICIMGDFSGRANRGVVDRLSTLKNLRPIEVDRDNIEDVMAKMGVEVRLSAAGKDNAPVTIRFTELDDMHPNNIFERVEVFKTLRDIRKRLNDPRTFESAKKEVQTWAGVRPTEPSSTISAQSGHKPVTPPGDSGSILDQIIGQTDGRPPDKDAVMKSSGWDAFLQQIVGPNLVSSDDPEQEKLVAAVDASISTLMQAILHNPDFQTVEAAWRALRFLVYRVETDERLKVYILDMSKAELEDDLNRTEDLSSTLAYKLFVEQAVGTLGGEPWAVLAGNYTFDQTLEDARILGRMARIASLAGAPFISAAHPHTLGCASLADIPDPTEWKISSDPEDARAWNAVRKLPESCYIGLALPRFLLRLPYGADTDPVDYFEFGEMPQPPIHENYLWGNPSFACALLLAQAFTNYGWDLRPGAILDIEGLPLHVYKYKGESEIKPCAEVLLTEKAVERILELGLMPLISYKNKDNIRLARFQSVADPLTQLAGPWDS</sequence>
<feature type="compositionally biased region" description="Polar residues" evidence="1">
    <location>
        <begin position="145"/>
        <end position="154"/>
    </location>
</feature>
<dbReference type="InterPro" id="IPR044031">
    <property type="entry name" value="TssC1_N"/>
</dbReference>
<dbReference type="PANTHER" id="PTHR35565">
    <property type="entry name" value="CYTOPLASMIC PROTEIN-RELATED"/>
    <property type="match status" value="1"/>
</dbReference>
<dbReference type="InterPro" id="IPR010269">
    <property type="entry name" value="T6SS_TssC-like"/>
</dbReference>
<dbReference type="AlphaFoldDB" id="A0A445MTB9"/>
<proteinExistence type="predicted"/>
<protein>
    <recommendedName>
        <fullName evidence="2">TssC1 N-terminal domain-containing protein</fullName>
    </recommendedName>
</protein>
<organism evidence="3">
    <name type="scientific">uncultured Desulfobacterium sp</name>
    <dbReference type="NCBI Taxonomy" id="201089"/>
    <lineage>
        <taxon>Bacteria</taxon>
        <taxon>Pseudomonadati</taxon>
        <taxon>Thermodesulfobacteriota</taxon>
        <taxon>Desulfobacteria</taxon>
        <taxon>Desulfobacterales</taxon>
        <taxon>Desulfobacteriaceae</taxon>
        <taxon>Desulfobacterium</taxon>
        <taxon>environmental samples</taxon>
    </lineage>
</organism>
<dbReference type="InterPro" id="IPR008312">
    <property type="entry name" value="T6SS_TssB1"/>
</dbReference>
<evidence type="ECO:0000256" key="1">
    <source>
        <dbReference type="SAM" id="MobiDB-lite"/>
    </source>
</evidence>
<reference evidence="3" key="1">
    <citation type="submission" date="2018-01" db="EMBL/GenBank/DDBJ databases">
        <authorList>
            <person name="Regsiter A."/>
            <person name="William W."/>
        </authorList>
    </citation>
    <scope>NUCLEOTIDE SEQUENCE</scope>
    <source>
        <strain evidence="3">TRIP AH-1</strain>
    </source>
</reference>
<gene>
    <name evidence="3" type="ORF">PITCH_A1530004</name>
</gene>
<accession>A0A445MTB9</accession>
<feature type="region of interest" description="Disordered" evidence="1">
    <location>
        <begin position="134"/>
        <end position="162"/>
    </location>
</feature>
<evidence type="ECO:0000259" key="2">
    <source>
        <dbReference type="Pfam" id="PF05943"/>
    </source>
</evidence>
<dbReference type="EMBL" id="OJIN01000061">
    <property type="protein sequence ID" value="SPD72774.1"/>
    <property type="molecule type" value="Genomic_DNA"/>
</dbReference>
<dbReference type="Pfam" id="PF05943">
    <property type="entry name" value="VipB"/>
    <property type="match status" value="1"/>
</dbReference>
<dbReference type="Pfam" id="PF05591">
    <property type="entry name" value="T6SS_VipA"/>
    <property type="match status" value="1"/>
</dbReference>